<organism evidence="4 5">
    <name type="scientific">Streptomyces triculaminicus</name>
    <dbReference type="NCBI Taxonomy" id="2816232"/>
    <lineage>
        <taxon>Bacteria</taxon>
        <taxon>Bacillati</taxon>
        <taxon>Actinomycetota</taxon>
        <taxon>Actinomycetes</taxon>
        <taxon>Kitasatosporales</taxon>
        <taxon>Streptomycetaceae</taxon>
        <taxon>Streptomyces</taxon>
    </lineage>
</organism>
<dbReference type="PANTHER" id="PTHR34512:SF30">
    <property type="entry name" value="OUTER MEMBRANE PROTEIN ASSEMBLY FACTOR BAMB"/>
    <property type="match status" value="1"/>
</dbReference>
<keyword evidence="2" id="KW-0472">Membrane</keyword>
<feature type="region of interest" description="Disordered" evidence="1">
    <location>
        <begin position="1"/>
        <end position="48"/>
    </location>
</feature>
<name>A0A939FST1_9ACTN</name>
<feature type="compositionally biased region" description="Pro residues" evidence="1">
    <location>
        <begin position="22"/>
        <end position="33"/>
    </location>
</feature>
<sequence>MSQPPPHGYPPQPGDRSQQPSAPLPPLAPPTLPSPVISAPDPAPAPARRPVWRKPAVLGLVLALVLGAGGWALWSFLGDGGRGHKKPAAAAKDAAGTVAWKAGARTKPDDKGMKEAPGTWFTSSLVVKAEPDMVTAYDVRTGEKKWSFILAGSLCAASRESEDNVAVVAVRIGGTCARMLAVDLRDGHRIWDELIVDDTDAAAALIPEKWKNARLEIALHAGHVYAIWGTGGQTRRLKDGKRVEDEKWDACEMVDTAGGDLLIAITYCGDKGTTIRSLDPEKLDKPRWSRKIEEKQDGILSVVSTGPLVITQSPGKAGPDARYDFVVLDPANGNDRMRVPYNSYWRLGFCFLPTSGCTGAVVDKNGLYVAGKGVTMAYDLATGKERWTYKADAGRVTLPVSVRDGEVAAYTPATAERRGRVTYVSAASGKALRTVEHSDREADRKNEAMMAKVQGYPRLRNDRLLLIDDGEYEDAGSGMIFAINAPSAD</sequence>
<dbReference type="Gene3D" id="2.130.10.10">
    <property type="entry name" value="YVTN repeat-like/Quinoprotein amine dehydrogenase"/>
    <property type="match status" value="1"/>
</dbReference>
<accession>A0A939FST1</accession>
<dbReference type="InterPro" id="IPR011047">
    <property type="entry name" value="Quinoprotein_ADH-like_sf"/>
</dbReference>
<evidence type="ECO:0000256" key="1">
    <source>
        <dbReference type="SAM" id="MobiDB-lite"/>
    </source>
</evidence>
<comment type="caution">
    <text evidence="4">The sequence shown here is derived from an EMBL/GenBank/DDBJ whole genome shotgun (WGS) entry which is preliminary data.</text>
</comment>
<dbReference type="Gene3D" id="2.140.10.10">
    <property type="entry name" value="Quinoprotein alcohol dehydrogenase-like superfamily"/>
    <property type="match status" value="1"/>
</dbReference>
<keyword evidence="2" id="KW-0812">Transmembrane</keyword>
<protein>
    <submittedName>
        <fullName evidence="4">PQQ-like beta-propeller repeat protein</fullName>
    </submittedName>
</protein>
<gene>
    <name evidence="4" type="ORF">J1792_21935</name>
</gene>
<dbReference type="Pfam" id="PF13360">
    <property type="entry name" value="PQQ_2"/>
    <property type="match status" value="2"/>
</dbReference>
<dbReference type="InterPro" id="IPR018391">
    <property type="entry name" value="PQQ_b-propeller_rpt"/>
</dbReference>
<dbReference type="PANTHER" id="PTHR34512">
    <property type="entry name" value="CELL SURFACE PROTEIN"/>
    <property type="match status" value="1"/>
</dbReference>
<dbReference type="InterPro" id="IPR015943">
    <property type="entry name" value="WD40/YVTN_repeat-like_dom_sf"/>
</dbReference>
<feature type="transmembrane region" description="Helical" evidence="2">
    <location>
        <begin position="56"/>
        <end position="77"/>
    </location>
</feature>
<dbReference type="SMART" id="SM00564">
    <property type="entry name" value="PQQ"/>
    <property type="match status" value="3"/>
</dbReference>
<feature type="domain" description="Pyrrolo-quinoline quinone repeat" evidence="3">
    <location>
        <begin position="93"/>
        <end position="234"/>
    </location>
</feature>
<dbReference type="EMBL" id="JAFMOF010000003">
    <property type="protein sequence ID" value="MBO0655342.1"/>
    <property type="molecule type" value="Genomic_DNA"/>
</dbReference>
<dbReference type="Proteomes" id="UP000664781">
    <property type="component" value="Unassembled WGS sequence"/>
</dbReference>
<evidence type="ECO:0000313" key="5">
    <source>
        <dbReference type="Proteomes" id="UP000664781"/>
    </source>
</evidence>
<dbReference type="SUPFAM" id="SSF50998">
    <property type="entry name" value="Quinoprotein alcohol dehydrogenase-like"/>
    <property type="match status" value="1"/>
</dbReference>
<reference evidence="4" key="1">
    <citation type="submission" date="2021-03" db="EMBL/GenBank/DDBJ databases">
        <title>Streptomyces strains.</title>
        <authorList>
            <person name="Lund M.B."/>
            <person name="Toerring T."/>
        </authorList>
    </citation>
    <scope>NUCLEOTIDE SEQUENCE</scope>
    <source>
        <strain evidence="4">JCM 4242</strain>
    </source>
</reference>
<evidence type="ECO:0000313" key="4">
    <source>
        <dbReference type="EMBL" id="MBO0655342.1"/>
    </source>
</evidence>
<feature type="compositionally biased region" description="Pro residues" evidence="1">
    <location>
        <begin position="1"/>
        <end position="13"/>
    </location>
</feature>
<evidence type="ECO:0000256" key="2">
    <source>
        <dbReference type="SAM" id="Phobius"/>
    </source>
</evidence>
<dbReference type="AlphaFoldDB" id="A0A939FST1"/>
<proteinExistence type="predicted"/>
<keyword evidence="5" id="KW-1185">Reference proteome</keyword>
<dbReference type="RefSeq" id="WP_207248028.1">
    <property type="nucleotide sequence ID" value="NZ_JAFMOF010000003.1"/>
</dbReference>
<feature type="domain" description="Pyrrolo-quinoline quinone repeat" evidence="3">
    <location>
        <begin position="353"/>
        <end position="439"/>
    </location>
</feature>
<dbReference type="InterPro" id="IPR002372">
    <property type="entry name" value="PQQ_rpt_dom"/>
</dbReference>
<keyword evidence="2" id="KW-1133">Transmembrane helix</keyword>
<evidence type="ECO:0000259" key="3">
    <source>
        <dbReference type="Pfam" id="PF13360"/>
    </source>
</evidence>